<dbReference type="Pfam" id="PF08700">
    <property type="entry name" value="VPS51_Exo84_N"/>
    <property type="match status" value="1"/>
</dbReference>
<dbReference type="GO" id="GO:0015031">
    <property type="term" value="P:protein transport"/>
    <property type="evidence" value="ECO:0007669"/>
    <property type="project" value="UniProtKB-UniRule"/>
</dbReference>
<reference evidence="3 4" key="1">
    <citation type="submission" date="2020-02" db="EMBL/GenBank/DDBJ databases">
        <title>Draft genome sequence of Haematococcus lacustris strain NIES-144.</title>
        <authorList>
            <person name="Morimoto D."/>
            <person name="Nakagawa S."/>
            <person name="Yoshida T."/>
            <person name="Sawayama S."/>
        </authorList>
    </citation>
    <scope>NUCLEOTIDE SEQUENCE [LARGE SCALE GENOMIC DNA]</scope>
    <source>
        <strain evidence="3 4">NIES-144</strain>
    </source>
</reference>
<dbReference type="GO" id="GO:0005829">
    <property type="term" value="C:cytosol"/>
    <property type="evidence" value="ECO:0007669"/>
    <property type="project" value="GOC"/>
</dbReference>
<dbReference type="GO" id="GO:0048193">
    <property type="term" value="P:Golgi vesicle transport"/>
    <property type="evidence" value="ECO:0007669"/>
    <property type="project" value="TreeGrafter"/>
</dbReference>
<comment type="similarity">
    <text evidence="1 2">Belongs to the VPS51 family.</text>
</comment>
<comment type="caution">
    <text evidence="3">The sequence shown here is derived from an EMBL/GenBank/DDBJ whole genome shotgun (WGS) entry which is preliminary data.</text>
</comment>
<dbReference type="InterPro" id="IPR014812">
    <property type="entry name" value="Vps51"/>
</dbReference>
<dbReference type="GO" id="GO:0016020">
    <property type="term" value="C:membrane"/>
    <property type="evidence" value="ECO:0007669"/>
    <property type="project" value="TreeGrafter"/>
</dbReference>
<keyword evidence="2" id="KW-0653">Protein transport</keyword>
<comment type="subcellular location">
    <subcellularLocation>
        <location evidence="2">Golgi apparatus</location>
        <location evidence="2">trans-Golgi network</location>
    </subcellularLocation>
</comment>
<dbReference type="GO" id="GO:0007041">
    <property type="term" value="P:lysosomal transport"/>
    <property type="evidence" value="ECO:0007669"/>
    <property type="project" value="TreeGrafter"/>
</dbReference>
<dbReference type="GO" id="GO:1990745">
    <property type="term" value="C:EARP complex"/>
    <property type="evidence" value="ECO:0007669"/>
    <property type="project" value="TreeGrafter"/>
</dbReference>
<dbReference type="GO" id="GO:0032456">
    <property type="term" value="P:endocytic recycling"/>
    <property type="evidence" value="ECO:0007669"/>
    <property type="project" value="TreeGrafter"/>
</dbReference>
<keyword evidence="4" id="KW-1185">Reference proteome</keyword>
<dbReference type="GO" id="GO:0042147">
    <property type="term" value="P:retrograde transport, endosome to Golgi"/>
    <property type="evidence" value="ECO:0007669"/>
    <property type="project" value="UniProtKB-UniRule"/>
</dbReference>
<organism evidence="3 4">
    <name type="scientific">Haematococcus lacustris</name>
    <name type="common">Green alga</name>
    <name type="synonym">Haematococcus pluvialis</name>
    <dbReference type="NCBI Taxonomy" id="44745"/>
    <lineage>
        <taxon>Eukaryota</taxon>
        <taxon>Viridiplantae</taxon>
        <taxon>Chlorophyta</taxon>
        <taxon>core chlorophytes</taxon>
        <taxon>Chlorophyceae</taxon>
        <taxon>CS clade</taxon>
        <taxon>Chlamydomonadales</taxon>
        <taxon>Haematococcaceae</taxon>
        <taxon>Haematococcus</taxon>
    </lineage>
</organism>
<dbReference type="PANTHER" id="PTHR15954">
    <property type="entry name" value="VACUOLAR PROTEIN SORTING-ASSOCIATED PROTEIN 51 HOMOLOG"/>
    <property type="match status" value="1"/>
</dbReference>
<keyword evidence="2" id="KW-0445">Lipid transport</keyword>
<dbReference type="GO" id="GO:0000938">
    <property type="term" value="C:GARP complex"/>
    <property type="evidence" value="ECO:0007669"/>
    <property type="project" value="UniProtKB-UniRule"/>
</dbReference>
<comment type="subunit">
    <text evidence="2">Component of the Golgi-associated retrograde protein (GARP) complex.</text>
</comment>
<keyword evidence="2" id="KW-0333">Golgi apparatus</keyword>
<dbReference type="AlphaFoldDB" id="A0A699ZVX3"/>
<evidence type="ECO:0000256" key="2">
    <source>
        <dbReference type="RuleBase" id="RU368010"/>
    </source>
</evidence>
<comment type="function">
    <text evidence="2">Acts as component of the GARP complex that is involved in retrograde transport from early and late endosomes to the trans-Golgi network (TGN).</text>
</comment>
<accession>A0A699ZVX3</accession>
<dbReference type="GO" id="GO:0006869">
    <property type="term" value="P:lipid transport"/>
    <property type="evidence" value="ECO:0007669"/>
    <property type="project" value="UniProtKB-UniRule"/>
</dbReference>
<evidence type="ECO:0000313" key="3">
    <source>
        <dbReference type="EMBL" id="GFH25320.1"/>
    </source>
</evidence>
<dbReference type="GO" id="GO:0007030">
    <property type="term" value="P:Golgi organization"/>
    <property type="evidence" value="ECO:0007669"/>
    <property type="project" value="UniProtKB-UniRule"/>
</dbReference>
<evidence type="ECO:0000313" key="4">
    <source>
        <dbReference type="Proteomes" id="UP000485058"/>
    </source>
</evidence>
<sequence>MQQLVYENYNKFISATDTIRAMKSKVDTAVPELEKLKNIMDTVADRSLMVSTKLQKRQDRMEELHRVQLLLKKLQAVFELPKRMRAALEEDVLDTAVSYYAEAQPLLQKYGNRGTFKQIAVDSDNVAKELSQASGVSVQLGCISTHWQHGSGQMVAGSALHAKGAALRK</sequence>
<dbReference type="EMBL" id="BLLF01002779">
    <property type="protein sequence ID" value="GFH25320.1"/>
    <property type="molecule type" value="Genomic_DNA"/>
</dbReference>
<evidence type="ECO:0000256" key="1">
    <source>
        <dbReference type="ARBA" id="ARBA00006080"/>
    </source>
</evidence>
<protein>
    <recommendedName>
        <fullName evidence="2">Vacuolar protein sorting-associated protein 51 homolog</fullName>
    </recommendedName>
</protein>
<proteinExistence type="inferred from homology"/>
<keyword evidence="2" id="KW-0813">Transport</keyword>
<gene>
    <name evidence="3" type="ORF">HaLaN_23260</name>
</gene>
<name>A0A699ZVX3_HAELA</name>
<dbReference type="PANTHER" id="PTHR15954:SF4">
    <property type="entry name" value="VACUOLAR PROTEIN SORTING-ASSOCIATED PROTEIN 51 HOMOLOG"/>
    <property type="match status" value="1"/>
</dbReference>
<dbReference type="Proteomes" id="UP000485058">
    <property type="component" value="Unassembled WGS sequence"/>
</dbReference>